<evidence type="ECO:0000256" key="2">
    <source>
        <dbReference type="ARBA" id="ARBA00023274"/>
    </source>
</evidence>
<dbReference type="Proteomes" id="UP000325081">
    <property type="component" value="Unassembled WGS sequence"/>
</dbReference>
<comment type="caution">
    <text evidence="6">The sequence shown here is derived from an EMBL/GenBank/DDBJ whole genome shotgun (WGS) entry which is preliminary data.</text>
</comment>
<keyword evidence="7" id="KW-1185">Reference proteome</keyword>
<keyword evidence="2 4" id="KW-0687">Ribonucleoprotein</keyword>
<reference evidence="7" key="1">
    <citation type="journal article" date="2019" name="Curr. Biol.">
        <title>Genome Sequence of Striga asiatica Provides Insight into the Evolution of Plant Parasitism.</title>
        <authorList>
            <person name="Yoshida S."/>
            <person name="Kim S."/>
            <person name="Wafula E.K."/>
            <person name="Tanskanen J."/>
            <person name="Kim Y.M."/>
            <person name="Honaas L."/>
            <person name="Yang Z."/>
            <person name="Spallek T."/>
            <person name="Conn C.E."/>
            <person name="Ichihashi Y."/>
            <person name="Cheong K."/>
            <person name="Cui S."/>
            <person name="Der J.P."/>
            <person name="Gundlach H."/>
            <person name="Jiao Y."/>
            <person name="Hori C."/>
            <person name="Ishida J.K."/>
            <person name="Kasahara H."/>
            <person name="Kiba T."/>
            <person name="Kim M.S."/>
            <person name="Koo N."/>
            <person name="Laohavisit A."/>
            <person name="Lee Y.H."/>
            <person name="Lumba S."/>
            <person name="McCourt P."/>
            <person name="Mortimer J.C."/>
            <person name="Mutuku J.M."/>
            <person name="Nomura T."/>
            <person name="Sasaki-Sekimoto Y."/>
            <person name="Seto Y."/>
            <person name="Wang Y."/>
            <person name="Wakatake T."/>
            <person name="Sakakibara H."/>
            <person name="Demura T."/>
            <person name="Yamaguchi S."/>
            <person name="Yoneyama K."/>
            <person name="Manabe R.I."/>
            <person name="Nelson D.C."/>
            <person name="Schulman A.H."/>
            <person name="Timko M.P."/>
            <person name="dePamphilis C.W."/>
            <person name="Choi D."/>
            <person name="Shirasu K."/>
        </authorList>
    </citation>
    <scope>NUCLEOTIDE SEQUENCE [LARGE SCALE GENOMIC DNA]</scope>
    <source>
        <strain evidence="7">cv. UVA1</strain>
    </source>
</reference>
<feature type="compositionally biased region" description="Basic and acidic residues" evidence="5">
    <location>
        <begin position="41"/>
        <end position="64"/>
    </location>
</feature>
<organism evidence="6 7">
    <name type="scientific">Striga asiatica</name>
    <name type="common">Asiatic witchweed</name>
    <name type="synonym">Buchnera asiatica</name>
    <dbReference type="NCBI Taxonomy" id="4170"/>
    <lineage>
        <taxon>Eukaryota</taxon>
        <taxon>Viridiplantae</taxon>
        <taxon>Streptophyta</taxon>
        <taxon>Embryophyta</taxon>
        <taxon>Tracheophyta</taxon>
        <taxon>Spermatophyta</taxon>
        <taxon>Magnoliopsida</taxon>
        <taxon>eudicotyledons</taxon>
        <taxon>Gunneridae</taxon>
        <taxon>Pentapetalae</taxon>
        <taxon>asterids</taxon>
        <taxon>lamiids</taxon>
        <taxon>Lamiales</taxon>
        <taxon>Orobanchaceae</taxon>
        <taxon>Buchnereae</taxon>
        <taxon>Striga</taxon>
    </lineage>
</organism>
<dbReference type="GO" id="GO:0006412">
    <property type="term" value="P:translation"/>
    <property type="evidence" value="ECO:0007669"/>
    <property type="project" value="InterPro"/>
</dbReference>
<evidence type="ECO:0000256" key="5">
    <source>
        <dbReference type="SAM" id="MobiDB-lite"/>
    </source>
</evidence>
<dbReference type="GO" id="GO:0003735">
    <property type="term" value="F:structural constituent of ribosome"/>
    <property type="evidence" value="ECO:0007669"/>
    <property type="project" value="UniProtKB-UniRule"/>
</dbReference>
<evidence type="ECO:0000256" key="4">
    <source>
        <dbReference type="RuleBase" id="RU368055"/>
    </source>
</evidence>
<dbReference type="Pfam" id="PF05162">
    <property type="entry name" value="Ribosomal_L41"/>
    <property type="match status" value="1"/>
</dbReference>
<dbReference type="AlphaFoldDB" id="A0A5A7PYU7"/>
<dbReference type="GO" id="GO:1990904">
    <property type="term" value="C:ribonucleoprotein complex"/>
    <property type="evidence" value="ECO:0007669"/>
    <property type="project" value="UniProtKB-KW"/>
</dbReference>
<name>A0A5A7PYU7_STRAF</name>
<dbReference type="InterPro" id="IPR007836">
    <property type="entry name" value="Ribosomal_eS32"/>
</dbReference>
<sequence length="141" mass="16851">MDELWVEETRNMVADEILGKRGIASRQRRSDCWQLRSGKKRSSDGVGRRTSWVREKDERIEKHANTRGHGRRRTEMTRNAQKIQARAGDTLRQPKTGGDGSETTRYGRRWESGNLIFGVRWKKKRMRRLKRKRRKMRQRSK</sequence>
<dbReference type="EMBL" id="BKCP01005406">
    <property type="protein sequence ID" value="GER37944.1"/>
    <property type="molecule type" value="Genomic_DNA"/>
</dbReference>
<evidence type="ECO:0000313" key="6">
    <source>
        <dbReference type="EMBL" id="GER37944.1"/>
    </source>
</evidence>
<evidence type="ECO:0000256" key="1">
    <source>
        <dbReference type="ARBA" id="ARBA00022980"/>
    </source>
</evidence>
<comment type="subunit">
    <text evidence="4">Component of the large ribosomal subunit.</text>
</comment>
<proteinExistence type="inferred from homology"/>
<dbReference type="GO" id="GO:0005840">
    <property type="term" value="C:ribosome"/>
    <property type="evidence" value="ECO:0007669"/>
    <property type="project" value="UniProtKB-KW"/>
</dbReference>
<protein>
    <recommendedName>
        <fullName evidence="4">60S ribosomal protein L41</fullName>
    </recommendedName>
</protein>
<feature type="region of interest" description="Disordered" evidence="5">
    <location>
        <begin position="24"/>
        <end position="107"/>
    </location>
</feature>
<accession>A0A5A7PYU7</accession>
<comment type="similarity">
    <text evidence="3 4">Belongs to the eukaryotic ribosomal protein eS32 family.</text>
</comment>
<keyword evidence="1 4" id="KW-0689">Ribosomal protein</keyword>
<evidence type="ECO:0000313" key="7">
    <source>
        <dbReference type="Proteomes" id="UP000325081"/>
    </source>
</evidence>
<gene>
    <name evidence="6" type="ORF">STAS_14398</name>
</gene>
<evidence type="ECO:0000256" key="3">
    <source>
        <dbReference type="ARBA" id="ARBA00043969"/>
    </source>
</evidence>